<dbReference type="CDD" id="cd08946">
    <property type="entry name" value="SDR_e"/>
    <property type="match status" value="1"/>
</dbReference>
<proteinExistence type="predicted"/>
<evidence type="ECO:0000259" key="1">
    <source>
        <dbReference type="Pfam" id="PF01370"/>
    </source>
</evidence>
<gene>
    <name evidence="2" type="ORF">GCM10009092_33760</name>
</gene>
<dbReference type="RefSeq" id="WP_343846481.1">
    <property type="nucleotide sequence ID" value="NZ_BAAAEI010000021.1"/>
</dbReference>
<feature type="domain" description="NAD-dependent epimerase/dehydratase" evidence="1">
    <location>
        <begin position="7"/>
        <end position="236"/>
    </location>
</feature>
<dbReference type="InterPro" id="IPR050177">
    <property type="entry name" value="Lipid_A_modif_metabolic_enz"/>
</dbReference>
<accession>A0ABN0XKQ3</accession>
<dbReference type="SUPFAM" id="SSF51735">
    <property type="entry name" value="NAD(P)-binding Rossmann-fold domains"/>
    <property type="match status" value="1"/>
</dbReference>
<evidence type="ECO:0000313" key="2">
    <source>
        <dbReference type="EMBL" id="GAA0366661.1"/>
    </source>
</evidence>
<dbReference type="Proteomes" id="UP001501757">
    <property type="component" value="Unassembled WGS sequence"/>
</dbReference>
<evidence type="ECO:0000313" key="3">
    <source>
        <dbReference type="Proteomes" id="UP001501757"/>
    </source>
</evidence>
<protein>
    <submittedName>
        <fullName evidence="2">SDR family oxidoreductase</fullName>
    </submittedName>
</protein>
<comment type="caution">
    <text evidence="2">The sequence shown here is derived from an EMBL/GenBank/DDBJ whole genome shotgun (WGS) entry which is preliminary data.</text>
</comment>
<dbReference type="Pfam" id="PF01370">
    <property type="entry name" value="Epimerase"/>
    <property type="match status" value="1"/>
</dbReference>
<dbReference type="PANTHER" id="PTHR43245:SF23">
    <property type="entry name" value="NAD(P)-BINDING DOMAIN-CONTAINING PROTEIN"/>
    <property type="match status" value="1"/>
</dbReference>
<organism evidence="2 3">
    <name type="scientific">Bowmanella denitrificans</name>
    <dbReference type="NCBI Taxonomy" id="366582"/>
    <lineage>
        <taxon>Bacteria</taxon>
        <taxon>Pseudomonadati</taxon>
        <taxon>Pseudomonadota</taxon>
        <taxon>Gammaproteobacteria</taxon>
        <taxon>Alteromonadales</taxon>
        <taxon>Alteromonadaceae</taxon>
        <taxon>Bowmanella</taxon>
    </lineage>
</organism>
<dbReference type="PANTHER" id="PTHR43245">
    <property type="entry name" value="BIFUNCTIONAL POLYMYXIN RESISTANCE PROTEIN ARNA"/>
    <property type="match status" value="1"/>
</dbReference>
<dbReference type="EMBL" id="BAAAEI010000021">
    <property type="protein sequence ID" value="GAA0366661.1"/>
    <property type="molecule type" value="Genomic_DNA"/>
</dbReference>
<dbReference type="InterPro" id="IPR036291">
    <property type="entry name" value="NAD(P)-bd_dom_sf"/>
</dbReference>
<name>A0ABN0XKQ3_9ALTE</name>
<sequence>MNIMNNILITGNQGYIGPALVAILKEQYPSSTVTGLDTGFFESRPTIQRAYPQILPDYQMVGDVRQLDASVLSGFDAVIHLAAISNDPMGETFSDVTKQINLEASKDLARRAKMSGVKRFVFASSCSVYGASDDNAFVNEESPLVPVTTYAKSKVLMEKYLSSLASPDFQVVCLRFATACGASSRLRLDLVLNDFVYTALTSNKIKILSDGSPWRPLIDTQDMSRALIWACYKYSDSALPFLAVNVGRNDNNFRISELAECVASQLPRTQIVLNKDASPDKRSYKVDFNRFKQLAGADVPQMCITQSISQLIDCIEPMLSQGGGTQMNDYKRLHILKGLIEAKHLDSCLYWNRSPAV</sequence>
<dbReference type="Gene3D" id="3.40.50.720">
    <property type="entry name" value="NAD(P)-binding Rossmann-like Domain"/>
    <property type="match status" value="1"/>
</dbReference>
<reference evidence="2 3" key="1">
    <citation type="journal article" date="2019" name="Int. J. Syst. Evol. Microbiol.">
        <title>The Global Catalogue of Microorganisms (GCM) 10K type strain sequencing project: providing services to taxonomists for standard genome sequencing and annotation.</title>
        <authorList>
            <consortium name="The Broad Institute Genomics Platform"/>
            <consortium name="The Broad Institute Genome Sequencing Center for Infectious Disease"/>
            <person name="Wu L."/>
            <person name="Ma J."/>
        </authorList>
    </citation>
    <scope>NUCLEOTIDE SEQUENCE [LARGE SCALE GENOMIC DNA]</scope>
    <source>
        <strain evidence="2 3">JCM 13378</strain>
    </source>
</reference>
<dbReference type="InterPro" id="IPR001509">
    <property type="entry name" value="Epimerase_deHydtase"/>
</dbReference>
<keyword evidence="3" id="KW-1185">Reference proteome</keyword>